<sequence>MVKVWDSFVRGYHWLLVIGVVSLWWTAEYGFMEWHFRTAFVVGALLISRLVWAVFGSSNARFSAFVKSPKAVVRHVQELRSRSYQPGATHNAAGGWAVLALWLVLAIQLSTGLFATDDIFYSGPLASLIDSDLQGLITDVHEINFNVLLALIAVHILAILVYQLRGVNLVKAMIHGKRNVQHQPNVSAAWWAWLLAAVIAASAWYFWG</sequence>
<dbReference type="PANTHER" id="PTHR30485:SF2">
    <property type="entry name" value="BLL0597 PROTEIN"/>
    <property type="match status" value="1"/>
</dbReference>
<dbReference type="InterPro" id="IPR011577">
    <property type="entry name" value="Cyt_b561_bac/Ni-Hgenase"/>
</dbReference>
<feature type="transmembrane region" description="Helical" evidence="6">
    <location>
        <begin position="92"/>
        <end position="115"/>
    </location>
</feature>
<dbReference type="InterPro" id="IPR051542">
    <property type="entry name" value="Hydrogenase_cytochrome"/>
</dbReference>
<keyword evidence="4 6" id="KW-1133">Transmembrane helix</keyword>
<dbReference type="GO" id="GO:0020037">
    <property type="term" value="F:heme binding"/>
    <property type="evidence" value="ECO:0007669"/>
    <property type="project" value="TreeGrafter"/>
</dbReference>
<dbReference type="InterPro" id="IPR016174">
    <property type="entry name" value="Di-haem_cyt_TM"/>
</dbReference>
<feature type="transmembrane region" description="Helical" evidence="6">
    <location>
        <begin position="12"/>
        <end position="32"/>
    </location>
</feature>
<proteinExistence type="predicted"/>
<evidence type="ECO:0000256" key="2">
    <source>
        <dbReference type="ARBA" id="ARBA00022475"/>
    </source>
</evidence>
<dbReference type="GO" id="GO:0009055">
    <property type="term" value="F:electron transfer activity"/>
    <property type="evidence" value="ECO:0007669"/>
    <property type="project" value="InterPro"/>
</dbReference>
<feature type="transmembrane region" description="Helical" evidence="6">
    <location>
        <begin position="185"/>
        <end position="207"/>
    </location>
</feature>
<evidence type="ECO:0000256" key="3">
    <source>
        <dbReference type="ARBA" id="ARBA00022692"/>
    </source>
</evidence>
<evidence type="ECO:0000256" key="5">
    <source>
        <dbReference type="ARBA" id="ARBA00023136"/>
    </source>
</evidence>
<keyword evidence="9" id="KW-1185">Reference proteome</keyword>
<evidence type="ECO:0000313" key="9">
    <source>
        <dbReference type="Proteomes" id="UP000481517"/>
    </source>
</evidence>
<gene>
    <name evidence="8" type="ORF">PSI9734_00922</name>
</gene>
<evidence type="ECO:0000259" key="7">
    <source>
        <dbReference type="Pfam" id="PF01292"/>
    </source>
</evidence>
<dbReference type="Pfam" id="PF01292">
    <property type="entry name" value="Ni_hydr_CYTB"/>
    <property type="match status" value="1"/>
</dbReference>
<reference evidence="8 9" key="1">
    <citation type="submission" date="2020-02" db="EMBL/GenBank/DDBJ databases">
        <authorList>
            <person name="Rodrigo-Torres L."/>
            <person name="Arahal R. D."/>
            <person name="Lucena T."/>
        </authorList>
    </citation>
    <scope>NUCLEOTIDE SEQUENCE [LARGE SCALE GENOMIC DNA]</scope>
    <source>
        <strain evidence="8 9">CECT 9734</strain>
    </source>
</reference>
<comment type="subcellular location">
    <subcellularLocation>
        <location evidence="1">Cell membrane</location>
        <topology evidence="1">Multi-pass membrane protein</topology>
    </subcellularLocation>
</comment>
<name>A0A6S6WNP7_9GAMM</name>
<dbReference type="SUPFAM" id="SSF81342">
    <property type="entry name" value="Transmembrane di-heme cytochromes"/>
    <property type="match status" value="1"/>
</dbReference>
<feature type="transmembrane region" description="Helical" evidence="6">
    <location>
        <begin position="143"/>
        <end position="164"/>
    </location>
</feature>
<evidence type="ECO:0000256" key="6">
    <source>
        <dbReference type="SAM" id="Phobius"/>
    </source>
</evidence>
<accession>A0A6S6WNP7</accession>
<feature type="domain" description="Cytochrome b561 bacterial/Ni-hydrogenase" evidence="7">
    <location>
        <begin position="4"/>
        <end position="176"/>
    </location>
</feature>
<keyword evidence="2" id="KW-1003">Cell membrane</keyword>
<evidence type="ECO:0000256" key="4">
    <source>
        <dbReference type="ARBA" id="ARBA00022989"/>
    </source>
</evidence>
<protein>
    <recommendedName>
        <fullName evidence="7">Cytochrome b561 bacterial/Ni-hydrogenase domain-containing protein</fullName>
    </recommendedName>
</protein>
<dbReference type="EMBL" id="CADCXY010000001">
    <property type="protein sequence ID" value="CAB0150369.1"/>
    <property type="molecule type" value="Genomic_DNA"/>
</dbReference>
<evidence type="ECO:0000256" key="1">
    <source>
        <dbReference type="ARBA" id="ARBA00004651"/>
    </source>
</evidence>
<evidence type="ECO:0000313" key="8">
    <source>
        <dbReference type="EMBL" id="CAB0150369.1"/>
    </source>
</evidence>
<dbReference type="GO" id="GO:0022904">
    <property type="term" value="P:respiratory electron transport chain"/>
    <property type="evidence" value="ECO:0007669"/>
    <property type="project" value="InterPro"/>
</dbReference>
<dbReference type="RefSeq" id="WP_173919904.1">
    <property type="nucleotide sequence ID" value="NZ_CADCXY010000001.1"/>
</dbReference>
<dbReference type="Proteomes" id="UP000481517">
    <property type="component" value="Unassembled WGS sequence"/>
</dbReference>
<dbReference type="AlphaFoldDB" id="A0A6S6WNP7"/>
<keyword evidence="5 6" id="KW-0472">Membrane</keyword>
<organism evidence="8 9">
    <name type="scientific">Pseudidiomarina piscicola</name>
    <dbReference type="NCBI Taxonomy" id="2614830"/>
    <lineage>
        <taxon>Bacteria</taxon>
        <taxon>Pseudomonadati</taxon>
        <taxon>Pseudomonadota</taxon>
        <taxon>Gammaproteobacteria</taxon>
        <taxon>Alteromonadales</taxon>
        <taxon>Idiomarinaceae</taxon>
        <taxon>Pseudidiomarina</taxon>
    </lineage>
</organism>
<dbReference type="PANTHER" id="PTHR30485">
    <property type="entry name" value="NI/FE-HYDROGENASE 1 B-TYPE CYTOCHROME SUBUNIT"/>
    <property type="match status" value="1"/>
</dbReference>
<dbReference type="GO" id="GO:0005886">
    <property type="term" value="C:plasma membrane"/>
    <property type="evidence" value="ECO:0007669"/>
    <property type="project" value="UniProtKB-SubCell"/>
</dbReference>
<keyword evidence="3 6" id="KW-0812">Transmembrane</keyword>
<feature type="transmembrane region" description="Helical" evidence="6">
    <location>
        <begin position="38"/>
        <end position="55"/>
    </location>
</feature>
<dbReference type="Gene3D" id="1.20.950.20">
    <property type="entry name" value="Transmembrane di-heme cytochromes, Chain C"/>
    <property type="match status" value="1"/>
</dbReference>